<dbReference type="EMBL" id="GL380216">
    <property type="protein sequence ID" value="EGT50629.1"/>
    <property type="molecule type" value="Genomic_DNA"/>
</dbReference>
<evidence type="ECO:0000313" key="1">
    <source>
        <dbReference type="EMBL" id="EGT50629.1"/>
    </source>
</evidence>
<gene>
    <name evidence="1" type="ORF">CAEBREN_30358</name>
</gene>
<reference evidence="2" key="1">
    <citation type="submission" date="2011-07" db="EMBL/GenBank/DDBJ databases">
        <authorList>
            <consortium name="Caenorhabditis brenneri Sequencing and Analysis Consortium"/>
            <person name="Wilson R.K."/>
        </authorList>
    </citation>
    <scope>NUCLEOTIDE SEQUENCE [LARGE SCALE GENOMIC DNA]</scope>
    <source>
        <strain evidence="2">PB2801</strain>
    </source>
</reference>
<organism evidence="2">
    <name type="scientific">Caenorhabditis brenneri</name>
    <name type="common">Nematode worm</name>
    <dbReference type="NCBI Taxonomy" id="135651"/>
    <lineage>
        <taxon>Eukaryota</taxon>
        <taxon>Metazoa</taxon>
        <taxon>Ecdysozoa</taxon>
        <taxon>Nematoda</taxon>
        <taxon>Chromadorea</taxon>
        <taxon>Rhabditida</taxon>
        <taxon>Rhabditina</taxon>
        <taxon>Rhabditomorpha</taxon>
        <taxon>Rhabditoidea</taxon>
        <taxon>Rhabditidae</taxon>
        <taxon>Peloderinae</taxon>
        <taxon>Caenorhabditis</taxon>
    </lineage>
</organism>
<dbReference type="Proteomes" id="UP000008068">
    <property type="component" value="Unassembled WGS sequence"/>
</dbReference>
<dbReference type="AlphaFoldDB" id="G0PBP1"/>
<evidence type="ECO:0000313" key="2">
    <source>
        <dbReference type="Proteomes" id="UP000008068"/>
    </source>
</evidence>
<name>G0PBP1_CAEBE</name>
<proteinExistence type="predicted"/>
<sequence>MEKLEIFEEKKSLALRNSDSEYIERKIALFYSTGT</sequence>
<keyword evidence="2" id="KW-1185">Reference proteome</keyword>
<accession>G0PBP1</accession>
<protein>
    <submittedName>
        <fullName evidence="1">Uncharacterized protein</fullName>
    </submittedName>
</protein>
<dbReference type="HOGENOM" id="CLU_3368946_0_0_1"/>
<dbReference type="InParanoid" id="G0PBP1"/>